<reference evidence="1" key="1">
    <citation type="submission" date="2014-09" db="EMBL/GenBank/DDBJ databases">
        <authorList>
            <person name="Magalhaes I.L.F."/>
            <person name="Oliveira U."/>
            <person name="Santos F.R."/>
            <person name="Vidigal T.H.D.A."/>
            <person name="Brescovit A.D."/>
            <person name="Santos A.J."/>
        </authorList>
    </citation>
    <scope>NUCLEOTIDE SEQUENCE</scope>
    <source>
        <tissue evidence="1">Shoot tissue taken approximately 20 cm above the soil surface</tissue>
    </source>
</reference>
<name>A0A0A9GPU2_ARUDO</name>
<protein>
    <submittedName>
        <fullName evidence="1">Uncharacterized protein</fullName>
    </submittedName>
</protein>
<reference evidence="1" key="2">
    <citation type="journal article" date="2015" name="Data Brief">
        <title>Shoot transcriptome of the giant reed, Arundo donax.</title>
        <authorList>
            <person name="Barrero R.A."/>
            <person name="Guerrero F.D."/>
            <person name="Moolhuijzen P."/>
            <person name="Goolsby J.A."/>
            <person name="Tidwell J."/>
            <person name="Bellgard S.E."/>
            <person name="Bellgard M.I."/>
        </authorList>
    </citation>
    <scope>NUCLEOTIDE SEQUENCE</scope>
    <source>
        <tissue evidence="1">Shoot tissue taken approximately 20 cm above the soil surface</tissue>
    </source>
</reference>
<evidence type="ECO:0000313" key="1">
    <source>
        <dbReference type="EMBL" id="JAE24561.1"/>
    </source>
</evidence>
<proteinExistence type="predicted"/>
<sequence>MAVVLSIQWQTTMLSRSVFGPCIMYAC</sequence>
<dbReference type="EMBL" id="GBRH01173335">
    <property type="protein sequence ID" value="JAE24561.1"/>
    <property type="molecule type" value="Transcribed_RNA"/>
</dbReference>
<organism evidence="1">
    <name type="scientific">Arundo donax</name>
    <name type="common">Giant reed</name>
    <name type="synonym">Donax arundinaceus</name>
    <dbReference type="NCBI Taxonomy" id="35708"/>
    <lineage>
        <taxon>Eukaryota</taxon>
        <taxon>Viridiplantae</taxon>
        <taxon>Streptophyta</taxon>
        <taxon>Embryophyta</taxon>
        <taxon>Tracheophyta</taxon>
        <taxon>Spermatophyta</taxon>
        <taxon>Magnoliopsida</taxon>
        <taxon>Liliopsida</taxon>
        <taxon>Poales</taxon>
        <taxon>Poaceae</taxon>
        <taxon>PACMAD clade</taxon>
        <taxon>Arundinoideae</taxon>
        <taxon>Arundineae</taxon>
        <taxon>Arundo</taxon>
    </lineage>
</organism>
<dbReference type="AlphaFoldDB" id="A0A0A9GPU2"/>
<accession>A0A0A9GPU2</accession>